<accession>A0A2L2XFE9</accession>
<dbReference type="Proteomes" id="UP000239549">
    <property type="component" value="Unassembled WGS sequence"/>
</dbReference>
<proteinExistence type="predicted"/>
<organism evidence="1 2">
    <name type="scientific">Desulfocucumis palustris</name>
    <dbReference type="NCBI Taxonomy" id="1898651"/>
    <lineage>
        <taxon>Bacteria</taxon>
        <taxon>Bacillati</taxon>
        <taxon>Bacillota</taxon>
        <taxon>Clostridia</taxon>
        <taxon>Eubacteriales</taxon>
        <taxon>Desulfocucumaceae</taxon>
        <taxon>Desulfocucumis</taxon>
    </lineage>
</organism>
<gene>
    <name evidence="1" type="ORF">DCCM_4190</name>
</gene>
<dbReference type="Pfam" id="PF08905">
    <property type="entry name" value="DUF1850"/>
    <property type="match status" value="1"/>
</dbReference>
<keyword evidence="2" id="KW-1185">Reference proteome</keyword>
<sequence>MTIAIILFFKMPYLVVADLNGKTVLQFSLAVDKGFSLYYVHSVQKTPVWEYYSLDSGDRLALNSTVYDSLGVGLPFLAGDGKLTEDGGKFILTGINRRFREVNIRAVPLARQALIYRGRMYYYNDYFASGALVNIKVRRLSAVDIISQSIRGRKGYFFE</sequence>
<dbReference type="AlphaFoldDB" id="A0A2L2XFE9"/>
<protein>
    <submittedName>
        <fullName evidence="1">DUF1850 domain-containing protein</fullName>
    </submittedName>
</protein>
<reference evidence="2" key="1">
    <citation type="submission" date="2018-02" db="EMBL/GenBank/DDBJ databases">
        <title>Genome sequence of Desulfocucumis palustris strain NAW-5.</title>
        <authorList>
            <person name="Watanabe M."/>
            <person name="Kojima H."/>
            <person name="Fukui M."/>
        </authorList>
    </citation>
    <scope>NUCLEOTIDE SEQUENCE [LARGE SCALE GENOMIC DNA]</scope>
    <source>
        <strain evidence="2">NAW-5</strain>
    </source>
</reference>
<evidence type="ECO:0000313" key="2">
    <source>
        <dbReference type="Proteomes" id="UP000239549"/>
    </source>
</evidence>
<dbReference type="InterPro" id="IPR015001">
    <property type="entry name" value="DUF1850"/>
</dbReference>
<name>A0A2L2XFE9_9FIRM</name>
<comment type="caution">
    <text evidence="1">The sequence shown here is derived from an EMBL/GenBank/DDBJ whole genome shotgun (WGS) entry which is preliminary data.</text>
</comment>
<dbReference type="EMBL" id="BFAV01000157">
    <property type="protein sequence ID" value="GBF35067.1"/>
    <property type="molecule type" value="Genomic_DNA"/>
</dbReference>
<evidence type="ECO:0000313" key="1">
    <source>
        <dbReference type="EMBL" id="GBF35067.1"/>
    </source>
</evidence>